<dbReference type="InterPro" id="IPR037401">
    <property type="entry name" value="SnoaL-like"/>
</dbReference>
<reference evidence="2 3" key="1">
    <citation type="submission" date="2014-10" db="EMBL/GenBank/DDBJ databases">
        <title>Draft genome sequence of Novosphingobium subterraneum DSM 12447.</title>
        <authorList>
            <person name="Gan H.M."/>
            <person name="Gan H.Y."/>
            <person name="Savka M.A."/>
        </authorList>
    </citation>
    <scope>NUCLEOTIDE SEQUENCE [LARGE SCALE GENOMIC DNA]</scope>
    <source>
        <strain evidence="2 3">DSM 12447</strain>
    </source>
</reference>
<dbReference type="GO" id="GO:0051213">
    <property type="term" value="F:dioxygenase activity"/>
    <property type="evidence" value="ECO:0007669"/>
    <property type="project" value="UniProtKB-KW"/>
</dbReference>
<dbReference type="InterPro" id="IPR032710">
    <property type="entry name" value="NTF2-like_dom_sf"/>
</dbReference>
<keyword evidence="3" id="KW-1185">Reference proteome</keyword>
<evidence type="ECO:0000259" key="1">
    <source>
        <dbReference type="Pfam" id="PF13577"/>
    </source>
</evidence>
<dbReference type="Pfam" id="PF13577">
    <property type="entry name" value="SnoaL_4"/>
    <property type="match status" value="1"/>
</dbReference>
<feature type="domain" description="SnoaL-like" evidence="1">
    <location>
        <begin position="3"/>
        <end position="126"/>
    </location>
</feature>
<dbReference type="STRING" id="48936.NJ75_02310"/>
<sequence>MHAATAITNLLYRYAGLMDAGQLDEVAAMFDHARVTLGGGRVVEGGAAMLEQWRAFVRIHPCGTPRTRHVITNPIIEIDEAAGTASCRSVYTVFQQTPELPLQAIASGRYHDTFECVGGTWRFATRDYSMLDYIGDLSQHLLLPVG</sequence>
<name>A0A0B9A624_9SPHN</name>
<protein>
    <submittedName>
        <fullName evidence="2">Dioxygenase subunit beta</fullName>
    </submittedName>
</protein>
<proteinExistence type="predicted"/>
<evidence type="ECO:0000313" key="3">
    <source>
        <dbReference type="Proteomes" id="UP000031338"/>
    </source>
</evidence>
<dbReference type="SUPFAM" id="SSF54427">
    <property type="entry name" value="NTF2-like"/>
    <property type="match status" value="1"/>
</dbReference>
<gene>
    <name evidence="2" type="ORF">NJ75_02310</name>
</gene>
<comment type="caution">
    <text evidence="2">The sequence shown here is derived from an EMBL/GenBank/DDBJ whole genome shotgun (WGS) entry which is preliminary data.</text>
</comment>
<dbReference type="PATRIC" id="fig|48936.3.peg.2322"/>
<dbReference type="CDD" id="cd00531">
    <property type="entry name" value="NTF2_like"/>
    <property type="match status" value="1"/>
</dbReference>
<dbReference type="AlphaFoldDB" id="A0A0B9A624"/>
<accession>A0A0B9A624</accession>
<dbReference type="RefSeq" id="WP_039334521.1">
    <property type="nucleotide sequence ID" value="NZ_JRVC01000010.1"/>
</dbReference>
<keyword evidence="2" id="KW-0223">Dioxygenase</keyword>
<dbReference type="EMBL" id="JRVC01000010">
    <property type="protein sequence ID" value="KHS46049.1"/>
    <property type="molecule type" value="Genomic_DNA"/>
</dbReference>
<organism evidence="2 3">
    <name type="scientific">Novosphingobium subterraneum</name>
    <dbReference type="NCBI Taxonomy" id="48936"/>
    <lineage>
        <taxon>Bacteria</taxon>
        <taxon>Pseudomonadati</taxon>
        <taxon>Pseudomonadota</taxon>
        <taxon>Alphaproteobacteria</taxon>
        <taxon>Sphingomonadales</taxon>
        <taxon>Sphingomonadaceae</taxon>
        <taxon>Novosphingobium</taxon>
    </lineage>
</organism>
<keyword evidence="2" id="KW-0560">Oxidoreductase</keyword>
<dbReference type="Gene3D" id="3.10.450.50">
    <property type="match status" value="1"/>
</dbReference>
<evidence type="ECO:0000313" key="2">
    <source>
        <dbReference type="EMBL" id="KHS46049.1"/>
    </source>
</evidence>
<dbReference type="Proteomes" id="UP000031338">
    <property type="component" value="Unassembled WGS sequence"/>
</dbReference>